<evidence type="ECO:0000256" key="7">
    <source>
        <dbReference type="ARBA" id="ARBA00023315"/>
    </source>
</evidence>
<feature type="transmembrane region" description="Helical" evidence="9">
    <location>
        <begin position="284"/>
        <end position="302"/>
    </location>
</feature>
<keyword evidence="5 9" id="KW-1133">Transmembrane helix</keyword>
<keyword evidence="6 9" id="KW-0472">Membrane</keyword>
<evidence type="ECO:0000256" key="1">
    <source>
        <dbReference type="ARBA" id="ARBA00004651"/>
    </source>
</evidence>
<dbReference type="Gene3D" id="3.40.50.1110">
    <property type="entry name" value="SGNH hydrolase"/>
    <property type="match status" value="1"/>
</dbReference>
<evidence type="ECO:0000259" key="10">
    <source>
        <dbReference type="Pfam" id="PF01757"/>
    </source>
</evidence>
<keyword evidence="3" id="KW-0808">Transferase</keyword>
<organism evidence="11 12">
    <name type="scientific">Nocardioides astragali</name>
    <dbReference type="NCBI Taxonomy" id="1776736"/>
    <lineage>
        <taxon>Bacteria</taxon>
        <taxon>Bacillati</taxon>
        <taxon>Actinomycetota</taxon>
        <taxon>Actinomycetes</taxon>
        <taxon>Propionibacteriales</taxon>
        <taxon>Nocardioidaceae</taxon>
        <taxon>Nocardioides</taxon>
    </lineage>
</organism>
<keyword evidence="2" id="KW-1003">Cell membrane</keyword>
<dbReference type="PANTHER" id="PTHR23028:SF53">
    <property type="entry name" value="ACYL_TRANSF_3 DOMAIN-CONTAINING PROTEIN"/>
    <property type="match status" value="1"/>
</dbReference>
<keyword evidence="7 11" id="KW-0012">Acyltransferase</keyword>
<feature type="compositionally biased region" description="Polar residues" evidence="8">
    <location>
        <begin position="468"/>
        <end position="480"/>
    </location>
</feature>
<evidence type="ECO:0000313" key="11">
    <source>
        <dbReference type="EMBL" id="MFC7361456.1"/>
    </source>
</evidence>
<feature type="transmembrane region" description="Helical" evidence="9">
    <location>
        <begin position="239"/>
        <end position="256"/>
    </location>
</feature>
<keyword evidence="4 9" id="KW-0812">Transmembrane</keyword>
<comment type="subcellular location">
    <subcellularLocation>
        <location evidence="1">Cell membrane</location>
        <topology evidence="1">Multi-pass membrane protein</topology>
    </subcellularLocation>
</comment>
<name>A0ABW2N2B6_9ACTN</name>
<evidence type="ECO:0000256" key="2">
    <source>
        <dbReference type="ARBA" id="ARBA00022475"/>
    </source>
</evidence>
<dbReference type="InterPro" id="IPR036514">
    <property type="entry name" value="SGNH_hydro_sf"/>
</dbReference>
<keyword evidence="12" id="KW-1185">Reference proteome</keyword>
<gene>
    <name evidence="11" type="ORF">ACFQO6_14365</name>
</gene>
<feature type="transmembrane region" description="Helical" evidence="9">
    <location>
        <begin position="98"/>
        <end position="118"/>
    </location>
</feature>
<evidence type="ECO:0000256" key="5">
    <source>
        <dbReference type="ARBA" id="ARBA00022989"/>
    </source>
</evidence>
<evidence type="ECO:0000256" key="9">
    <source>
        <dbReference type="SAM" id="Phobius"/>
    </source>
</evidence>
<dbReference type="PANTHER" id="PTHR23028">
    <property type="entry name" value="ACETYLTRANSFERASE"/>
    <property type="match status" value="1"/>
</dbReference>
<evidence type="ECO:0000256" key="4">
    <source>
        <dbReference type="ARBA" id="ARBA00022692"/>
    </source>
</evidence>
<dbReference type="InterPro" id="IPR050879">
    <property type="entry name" value="Acyltransferase_3"/>
</dbReference>
<dbReference type="RefSeq" id="WP_255891047.1">
    <property type="nucleotide sequence ID" value="NZ_JAFMZM010000004.1"/>
</dbReference>
<dbReference type="Pfam" id="PF01757">
    <property type="entry name" value="Acyl_transf_3"/>
    <property type="match status" value="1"/>
</dbReference>
<evidence type="ECO:0000256" key="8">
    <source>
        <dbReference type="SAM" id="MobiDB-lite"/>
    </source>
</evidence>
<comment type="caution">
    <text evidence="11">The sequence shown here is derived from an EMBL/GenBank/DDBJ whole genome shotgun (WGS) entry which is preliminary data.</text>
</comment>
<feature type="region of interest" description="Disordered" evidence="8">
    <location>
        <begin position="459"/>
        <end position="491"/>
    </location>
</feature>
<proteinExistence type="predicted"/>
<dbReference type="EMBL" id="JBHTCH010000017">
    <property type="protein sequence ID" value="MFC7361456.1"/>
    <property type="molecule type" value="Genomic_DNA"/>
</dbReference>
<accession>A0ABW2N2B6</accession>
<evidence type="ECO:0000256" key="3">
    <source>
        <dbReference type="ARBA" id="ARBA00022679"/>
    </source>
</evidence>
<dbReference type="GO" id="GO:0016746">
    <property type="term" value="F:acyltransferase activity"/>
    <property type="evidence" value="ECO:0007669"/>
    <property type="project" value="UniProtKB-KW"/>
</dbReference>
<feature type="transmembrane region" description="Helical" evidence="9">
    <location>
        <begin position="411"/>
        <end position="432"/>
    </location>
</feature>
<feature type="domain" description="Acyltransferase 3" evidence="10">
    <location>
        <begin position="30"/>
        <end position="392"/>
    </location>
</feature>
<feature type="transmembrane region" description="Helical" evidence="9">
    <location>
        <begin position="163"/>
        <end position="184"/>
    </location>
</feature>
<evidence type="ECO:0000313" key="12">
    <source>
        <dbReference type="Proteomes" id="UP001596524"/>
    </source>
</evidence>
<dbReference type="Proteomes" id="UP001596524">
    <property type="component" value="Unassembled WGS sequence"/>
</dbReference>
<dbReference type="SUPFAM" id="SSF52266">
    <property type="entry name" value="SGNH hydrolase"/>
    <property type="match status" value="1"/>
</dbReference>
<feature type="transmembrane region" description="Helical" evidence="9">
    <location>
        <begin position="56"/>
        <end position="77"/>
    </location>
</feature>
<evidence type="ECO:0000256" key="6">
    <source>
        <dbReference type="ARBA" id="ARBA00023136"/>
    </source>
</evidence>
<protein>
    <submittedName>
        <fullName evidence="11">Acyltransferase family protein</fullName>
    </submittedName>
</protein>
<reference evidence="12" key="1">
    <citation type="journal article" date="2019" name="Int. J. Syst. Evol. Microbiol.">
        <title>The Global Catalogue of Microorganisms (GCM) 10K type strain sequencing project: providing services to taxonomists for standard genome sequencing and annotation.</title>
        <authorList>
            <consortium name="The Broad Institute Genomics Platform"/>
            <consortium name="The Broad Institute Genome Sequencing Center for Infectious Disease"/>
            <person name="Wu L."/>
            <person name="Ma J."/>
        </authorList>
    </citation>
    <scope>NUCLEOTIDE SEQUENCE [LARGE SCALE GENOMIC DNA]</scope>
    <source>
        <strain evidence="12">FCH27</strain>
    </source>
</reference>
<feature type="transmembrane region" description="Helical" evidence="9">
    <location>
        <begin position="204"/>
        <end position="227"/>
    </location>
</feature>
<feature type="transmembrane region" description="Helical" evidence="9">
    <location>
        <begin position="380"/>
        <end position="399"/>
    </location>
</feature>
<sequence length="714" mass="76837">MVHAQALAAPQEARDRHQVDVVLKASRHVPALDGIRAVAVTAVLGFHGGLPWASGGFLGVDAFFVLSGYLITALLLAEWTRSGRRIDLAAFWGRRARRLLPALLLMVTAVAIGARALLPPQEVRLLRGDGLAALFYVANWRMSSRGGDYFAQTSAPSPLQHTWSLGIEEQFYLLWPLVLCAVLCRGRRRPTSKRAQAGGRAHLWWLLVVCGTGALASTAALAAAYSPDDPGRAYYGTDTRGSGLLIGAALAVLLALRSERRAEPGGLTAASATPRMVTAGWRRVGLGGAAAVAAAGTVWASTRLSGTDDVLYHGGMALFALAVAAVIAHVVLVPSGWSARLLSVPPLPALGRISYGVYLWHWPVFIAANADRTGLSGLPLFTVRCLLTVAIASMSYVLVERPIQLRVRLRRPAFAATATGLAVAAGAVVLVATTAPPALPAQPAEVSVVDAVDRFLEGDGVADDRGRSPSTKRTGPRQSPATPPLHHRRPGQPVVVDVFGDSVAWTLVNYLPDHPELDVRDRTLMGCGVSRTAPFRYFGRDYPGLMPTCRSWPRIWQAAVARDDPDVAFILVGRWETMDRVLDGRWTHIGDPEFDAHLRAELELAIRVAGARGAHVLLATEPYNRRGEQLDGSLYPEDEPERVTAWNDLLRGVASRHPNVTVIELGRRVSPEGRFTWTAGGYQVRSDGLHLTPSGVQGWIAPWLLPQLVGAVPE</sequence>
<dbReference type="InterPro" id="IPR002656">
    <property type="entry name" value="Acyl_transf_3_dom"/>
</dbReference>
<feature type="transmembrane region" description="Helical" evidence="9">
    <location>
        <begin position="349"/>
        <end position="368"/>
    </location>
</feature>
<feature type="transmembrane region" description="Helical" evidence="9">
    <location>
        <begin position="314"/>
        <end position="337"/>
    </location>
</feature>